<organism evidence="1 2">
    <name type="scientific">Tritrichomonas musculus</name>
    <dbReference type="NCBI Taxonomy" id="1915356"/>
    <lineage>
        <taxon>Eukaryota</taxon>
        <taxon>Metamonada</taxon>
        <taxon>Parabasalia</taxon>
        <taxon>Tritrichomonadida</taxon>
        <taxon>Tritrichomonadidae</taxon>
        <taxon>Tritrichomonas</taxon>
    </lineage>
</organism>
<evidence type="ECO:0000313" key="2">
    <source>
        <dbReference type="Proteomes" id="UP001470230"/>
    </source>
</evidence>
<gene>
    <name evidence="1" type="ORF">M9Y10_034763</name>
</gene>
<dbReference type="Proteomes" id="UP001470230">
    <property type="component" value="Unassembled WGS sequence"/>
</dbReference>
<comment type="caution">
    <text evidence="1">The sequence shown here is derived from an EMBL/GenBank/DDBJ whole genome shotgun (WGS) entry which is preliminary data.</text>
</comment>
<keyword evidence="2" id="KW-1185">Reference proteome</keyword>
<dbReference type="EMBL" id="JAPFFF010000005">
    <property type="protein sequence ID" value="KAK8890004.1"/>
    <property type="molecule type" value="Genomic_DNA"/>
</dbReference>
<evidence type="ECO:0000313" key="1">
    <source>
        <dbReference type="EMBL" id="KAK8890004.1"/>
    </source>
</evidence>
<accession>A0ABR2KFV2</accession>
<reference evidence="1 2" key="1">
    <citation type="submission" date="2024-04" db="EMBL/GenBank/DDBJ databases">
        <title>Tritrichomonas musculus Genome.</title>
        <authorList>
            <person name="Alves-Ferreira E."/>
            <person name="Grigg M."/>
            <person name="Lorenzi H."/>
            <person name="Galac M."/>
        </authorList>
    </citation>
    <scope>NUCLEOTIDE SEQUENCE [LARGE SCALE GENOMIC DNA]</scope>
    <source>
        <strain evidence="1 2">EAF2021</strain>
    </source>
</reference>
<protein>
    <submittedName>
        <fullName evidence="1">Uncharacterized protein</fullName>
    </submittedName>
</protein>
<name>A0ABR2KFV2_9EUKA</name>
<proteinExistence type="predicted"/>
<sequence length="303" mass="35840">MNKTYRRPKKQQEVYKDPIYGIPHFHDPALCRIIRKHDPSFQVSKSIKALYVKSQQRLKTVQANKPRYMHSAYNIETLRTSPLMCFPHFEEMTEFLNKWFETERKRQEDAKTSTQIATFEAQKRFCKGLFLLLQETARAAPLSASPLKGIYNWFLQRDSVINQSRTIDKNQADEGYYVVEMMNGKKLRVHKSCFEINEITLDSILSPEQLEKLLQSIPTEEKPVVEEEIKKPDRPPVKIITETHPVRIPKKPATFMEYEKTFDYDAFHKLMEGQRKSERETDLIAQKAREIRKREISQRVGWE</sequence>